<dbReference type="Pfam" id="PF00126">
    <property type="entry name" value="HTH_1"/>
    <property type="match status" value="1"/>
</dbReference>
<dbReference type="PRINTS" id="PR00039">
    <property type="entry name" value="HTHLYSR"/>
</dbReference>
<dbReference type="SUPFAM" id="SSF53850">
    <property type="entry name" value="Periplasmic binding protein-like II"/>
    <property type="match status" value="1"/>
</dbReference>
<gene>
    <name evidence="6" type="primary">yofA_3</name>
    <name evidence="6" type="ORF">DSM106044_03064</name>
</gene>
<evidence type="ECO:0000256" key="1">
    <source>
        <dbReference type="ARBA" id="ARBA00009437"/>
    </source>
</evidence>
<accession>A0A4U8Q559</accession>
<keyword evidence="3" id="KW-0238">DNA-binding</keyword>
<comment type="similarity">
    <text evidence="1">Belongs to the LysR transcriptional regulatory family.</text>
</comment>
<evidence type="ECO:0000313" key="6">
    <source>
        <dbReference type="EMBL" id="TLC99974.1"/>
    </source>
</evidence>
<keyword evidence="2" id="KW-0805">Transcription regulation</keyword>
<dbReference type="RefSeq" id="WP_063837580.1">
    <property type="nucleotide sequence ID" value="NZ_JBHTNY010000054.1"/>
</dbReference>
<dbReference type="Gene3D" id="1.10.10.10">
    <property type="entry name" value="Winged helix-like DNA-binding domain superfamily/Winged helix DNA-binding domain"/>
    <property type="match status" value="1"/>
</dbReference>
<dbReference type="InterPro" id="IPR000847">
    <property type="entry name" value="LysR_HTH_N"/>
</dbReference>
<dbReference type="SUPFAM" id="SSF46785">
    <property type="entry name" value="Winged helix' DNA-binding domain"/>
    <property type="match status" value="1"/>
</dbReference>
<dbReference type="PANTHER" id="PTHR30346">
    <property type="entry name" value="TRANSCRIPTIONAL DUAL REGULATOR HCAR-RELATED"/>
    <property type="match status" value="1"/>
</dbReference>
<dbReference type="GO" id="GO:0032993">
    <property type="term" value="C:protein-DNA complex"/>
    <property type="evidence" value="ECO:0007669"/>
    <property type="project" value="TreeGrafter"/>
</dbReference>
<evidence type="ECO:0000256" key="4">
    <source>
        <dbReference type="ARBA" id="ARBA00023163"/>
    </source>
</evidence>
<dbReference type="PANTHER" id="PTHR30346:SF0">
    <property type="entry name" value="HCA OPERON TRANSCRIPTIONAL ACTIVATOR HCAR"/>
    <property type="match status" value="1"/>
</dbReference>
<evidence type="ECO:0000256" key="3">
    <source>
        <dbReference type="ARBA" id="ARBA00023125"/>
    </source>
</evidence>
<feature type="domain" description="HTH lysR-type" evidence="5">
    <location>
        <begin position="1"/>
        <end position="58"/>
    </location>
</feature>
<keyword evidence="7" id="KW-1185">Reference proteome</keyword>
<dbReference type="InterPro" id="IPR036390">
    <property type="entry name" value="WH_DNA-bd_sf"/>
</dbReference>
<keyword evidence="4" id="KW-0804">Transcription</keyword>
<dbReference type="STRING" id="180332.GCA_000797495_03342"/>
<comment type="caution">
    <text evidence="6">The sequence shown here is derived from an EMBL/GenBank/DDBJ whole genome shotgun (WGS) entry which is preliminary data.</text>
</comment>
<proteinExistence type="inferred from homology"/>
<dbReference type="PROSITE" id="PS50931">
    <property type="entry name" value="HTH_LYSR"/>
    <property type="match status" value="1"/>
</dbReference>
<sequence length="325" mass="37198">MTLQNLKYIIEISNYQSFSKAAQVLFVSQSTLSTAVKEIEQDLGITLFHRTNRGITLTYDGEDFIRYAKEIVGQTQYLEQRYRARNSIPMRFSVSSQHLPFAIRAFTRFLSELDFSTYDMAIRECDTNSVIHDVSSSKSELGILAIQESNLRTLQTLLTSYDIEFHEIALMQNYVFFRNGHPLSGKSRITLKDLEDFPFVTYDQETKTSHFTEEPLFFNILNKNVHVCDRCTKIALVRKTDCFSIGPDLTNSNADTFHKGMGEILAKPLQEEISRLHLGYIKKKGHNKTTLGEKYLDFLLEDVALIQNASVKLTDQISPVKSSDT</sequence>
<dbReference type="InterPro" id="IPR036388">
    <property type="entry name" value="WH-like_DNA-bd_sf"/>
</dbReference>
<reference evidence="6 7" key="1">
    <citation type="journal article" date="2019" name="Anaerobe">
        <title>Detection of Robinsoniella peoriensis in multiple bone samples of a trauma patient.</title>
        <authorList>
            <person name="Schrottner P."/>
            <person name="Hartwich K."/>
            <person name="Bunk B."/>
            <person name="Schober I."/>
            <person name="Helbig S."/>
            <person name="Rudolph W.W."/>
            <person name="Gunzer F."/>
        </authorList>
    </citation>
    <scope>NUCLEOTIDE SEQUENCE [LARGE SCALE GENOMIC DNA]</scope>
    <source>
        <strain evidence="6 7">DSM 106044</strain>
    </source>
</reference>
<organism evidence="6 7">
    <name type="scientific">Robinsoniella peoriensis</name>
    <dbReference type="NCBI Taxonomy" id="180332"/>
    <lineage>
        <taxon>Bacteria</taxon>
        <taxon>Bacillati</taxon>
        <taxon>Bacillota</taxon>
        <taxon>Clostridia</taxon>
        <taxon>Lachnospirales</taxon>
        <taxon>Lachnospiraceae</taxon>
        <taxon>Robinsoniella</taxon>
    </lineage>
</organism>
<dbReference type="AlphaFoldDB" id="A0A4U8Q559"/>
<dbReference type="GO" id="GO:0003700">
    <property type="term" value="F:DNA-binding transcription factor activity"/>
    <property type="evidence" value="ECO:0007669"/>
    <property type="project" value="InterPro"/>
</dbReference>
<evidence type="ECO:0000313" key="7">
    <source>
        <dbReference type="Proteomes" id="UP000306509"/>
    </source>
</evidence>
<dbReference type="Proteomes" id="UP000306509">
    <property type="component" value="Unassembled WGS sequence"/>
</dbReference>
<dbReference type="GO" id="GO:0003677">
    <property type="term" value="F:DNA binding"/>
    <property type="evidence" value="ECO:0007669"/>
    <property type="project" value="UniProtKB-KW"/>
</dbReference>
<evidence type="ECO:0000256" key="2">
    <source>
        <dbReference type="ARBA" id="ARBA00023015"/>
    </source>
</evidence>
<dbReference type="FunFam" id="1.10.10.10:FF:000001">
    <property type="entry name" value="LysR family transcriptional regulator"/>
    <property type="match status" value="1"/>
</dbReference>
<dbReference type="EMBL" id="QGQD01000060">
    <property type="protein sequence ID" value="TLC99974.1"/>
    <property type="molecule type" value="Genomic_DNA"/>
</dbReference>
<evidence type="ECO:0000259" key="5">
    <source>
        <dbReference type="PROSITE" id="PS50931"/>
    </source>
</evidence>
<protein>
    <submittedName>
        <fullName evidence="6">HTH-type transcriptional regulator YofA</fullName>
    </submittedName>
</protein>
<name>A0A4U8Q559_9FIRM</name>
<dbReference type="Gene3D" id="3.40.190.290">
    <property type="match status" value="1"/>
</dbReference>